<feature type="domain" description="Fibronectin type-III" evidence="3">
    <location>
        <begin position="60"/>
        <end position="149"/>
    </location>
</feature>
<dbReference type="PANTHER" id="PTHR24099">
    <property type="entry name" value="E3 UBIQUITIN-PROTEIN LIGASE TRIM36-RELATED"/>
    <property type="match status" value="1"/>
</dbReference>
<dbReference type="PRINTS" id="PR00014">
    <property type="entry name" value="FNTYPEIII"/>
</dbReference>
<dbReference type="Gene3D" id="2.60.40.10">
    <property type="entry name" value="Immunoglobulins"/>
    <property type="match status" value="8"/>
</dbReference>
<evidence type="ECO:0000256" key="2">
    <source>
        <dbReference type="SAM" id="Phobius"/>
    </source>
</evidence>
<dbReference type="InterPro" id="IPR003961">
    <property type="entry name" value="FN3_dom"/>
</dbReference>
<evidence type="ECO:0000259" key="3">
    <source>
        <dbReference type="PROSITE" id="PS50853"/>
    </source>
</evidence>
<keyword evidence="5" id="KW-1185">Reference proteome</keyword>
<feature type="transmembrane region" description="Helical" evidence="2">
    <location>
        <begin position="1371"/>
        <end position="1390"/>
    </location>
</feature>
<feature type="region of interest" description="Disordered" evidence="1">
    <location>
        <begin position="404"/>
        <end position="465"/>
    </location>
</feature>
<feature type="region of interest" description="Disordered" evidence="1">
    <location>
        <begin position="1294"/>
        <end position="1326"/>
    </location>
</feature>
<dbReference type="Proteomes" id="UP000728185">
    <property type="component" value="Unassembled WGS sequence"/>
</dbReference>
<dbReference type="InterPro" id="IPR036116">
    <property type="entry name" value="FN3_sf"/>
</dbReference>
<dbReference type="OrthoDB" id="443915at2759"/>
<feature type="non-terminal residue" evidence="4">
    <location>
        <position position="1421"/>
    </location>
</feature>
<feature type="region of interest" description="Disordered" evidence="1">
    <location>
        <begin position="24"/>
        <end position="54"/>
    </location>
</feature>
<protein>
    <recommendedName>
        <fullName evidence="3">Fibronectin type-III domain-containing protein</fullName>
    </recommendedName>
</protein>
<comment type="caution">
    <text evidence="4">The sequence shown here is derived from an EMBL/GenBank/DDBJ whole genome shotgun (WGS) entry which is preliminary data.</text>
</comment>
<dbReference type="PROSITE" id="PS50853">
    <property type="entry name" value="FN3"/>
    <property type="match status" value="6"/>
</dbReference>
<dbReference type="InterPro" id="IPR050617">
    <property type="entry name" value="E3_ligase_FN3/SPRY"/>
</dbReference>
<feature type="domain" description="Fibronectin type-III" evidence="3">
    <location>
        <begin position="854"/>
        <end position="938"/>
    </location>
</feature>
<dbReference type="Pfam" id="PF00041">
    <property type="entry name" value="fn3"/>
    <property type="match status" value="2"/>
</dbReference>
<evidence type="ECO:0000313" key="4">
    <source>
        <dbReference type="EMBL" id="KAA0187290.1"/>
    </source>
</evidence>
<dbReference type="InterPro" id="IPR013783">
    <property type="entry name" value="Ig-like_fold"/>
</dbReference>
<gene>
    <name evidence="4" type="ORF">FBUS_06807</name>
</gene>
<name>A0A8E0RPE3_9TREM</name>
<evidence type="ECO:0000256" key="1">
    <source>
        <dbReference type="SAM" id="MobiDB-lite"/>
    </source>
</evidence>
<keyword evidence="2" id="KW-0472">Membrane</keyword>
<evidence type="ECO:0000313" key="5">
    <source>
        <dbReference type="Proteomes" id="UP000728185"/>
    </source>
</evidence>
<keyword evidence="2" id="KW-0812">Transmembrane</keyword>
<keyword evidence="2" id="KW-1133">Transmembrane helix</keyword>
<proteinExistence type="predicted"/>
<feature type="domain" description="Fibronectin type-III" evidence="3">
    <location>
        <begin position="631"/>
        <end position="724"/>
    </location>
</feature>
<feature type="region of interest" description="Disordered" evidence="1">
    <location>
        <begin position="616"/>
        <end position="637"/>
    </location>
</feature>
<feature type="compositionally biased region" description="Low complexity" evidence="1">
    <location>
        <begin position="431"/>
        <end position="440"/>
    </location>
</feature>
<feature type="domain" description="Fibronectin type-III" evidence="3">
    <location>
        <begin position="153"/>
        <end position="263"/>
    </location>
</feature>
<dbReference type="SUPFAM" id="SSF49265">
    <property type="entry name" value="Fibronectin type III"/>
    <property type="match status" value="5"/>
</dbReference>
<feature type="region of interest" description="Disordered" evidence="1">
    <location>
        <begin position="288"/>
        <end position="333"/>
    </location>
</feature>
<accession>A0A8E0RPE3</accession>
<dbReference type="PANTHER" id="PTHR24099:SF11">
    <property type="entry name" value="FIBRONECTIN TYPE III DOMAIN-CONTAINING 3BA-RELATED"/>
    <property type="match status" value="1"/>
</dbReference>
<dbReference type="SMART" id="SM00060">
    <property type="entry name" value="FN3"/>
    <property type="match status" value="8"/>
</dbReference>
<organism evidence="4 5">
    <name type="scientific">Fasciolopsis buskii</name>
    <dbReference type="NCBI Taxonomy" id="27845"/>
    <lineage>
        <taxon>Eukaryota</taxon>
        <taxon>Metazoa</taxon>
        <taxon>Spiralia</taxon>
        <taxon>Lophotrochozoa</taxon>
        <taxon>Platyhelminthes</taxon>
        <taxon>Trematoda</taxon>
        <taxon>Digenea</taxon>
        <taxon>Plagiorchiida</taxon>
        <taxon>Echinostomata</taxon>
        <taxon>Echinostomatoidea</taxon>
        <taxon>Fasciolidae</taxon>
        <taxon>Fasciolopsis</taxon>
    </lineage>
</organism>
<reference evidence="4" key="1">
    <citation type="submission" date="2019-05" db="EMBL/GenBank/DDBJ databases">
        <title>Annotation for the trematode Fasciolopsis buski.</title>
        <authorList>
            <person name="Choi Y.-J."/>
        </authorList>
    </citation>
    <scope>NUCLEOTIDE SEQUENCE</scope>
    <source>
        <strain evidence="4">HT</strain>
        <tissue evidence="4">Whole worm</tissue>
    </source>
</reference>
<feature type="domain" description="Fibronectin type-III" evidence="3">
    <location>
        <begin position="982"/>
        <end position="1074"/>
    </location>
</feature>
<dbReference type="CDD" id="cd00063">
    <property type="entry name" value="FN3"/>
    <property type="match status" value="6"/>
</dbReference>
<sequence length="1421" mass="153215">VSDVDAHSALIHLSLPTDLSGRATFGPITGDITEPSTRLPTRATPGHCSPDPVLKSSKIHTGDLSATEPSSCPSADTSWTLNEADIQFELHLAERDMDSRFNCVFIGEATYISLQGLRPGSDYYVKACCVYSGIRGEFSPIVRFATEPAEPSAPRSLTVIGHTRTTLQVKWSAAADNGSRITAYRLEYARANPSSAWSSNHRDGFLGETTAGLHFMEGFHGLAKSCKLTQLIPSTEYLLRVMAENSYGASPWSAIVSASTSGSPPPTPRTPHLVSSGVHSLTLAWSNTSMHSSHQQQQQQPQYQPPIKSPTANGTGSTLAGPPRPNRVNLIWDAPEDDGGLSVQGYRLEVNLPYIPSLNCELNSMNTTDPSSDSSKASISSVEKLLCWPRVTGLAGRTTFSSCPPSLPRVNDKSGPSMPKLVQTESRRFHSTTSSSADSISRGHEEEEAEEEYRGQALVDSSTPLTGEDLSKLGYFTDSDSGTYQMGWFIVYEGIGQEVLVDHLIPGSHLLFRVRACSATDLDSRSILVGPPSAPPFALVLPAVVPDAPSGPVRVVGRPRSHSVCLSWSLPKSSGGSPILAYEVWQMDSRLTDPLSCDSMNEDDDEVGAYGDVSTESYADGDDTTGSPFPPIASPARSRSSSGCIELAEDPTNSTSVPVLIRSAGVGVGTSGSNMGRLVCSVLSTECRITGLRPGCTYAFRVRACNRVGRSPWTDWTKVTTVPGPPGAPRHAPRVHPLGETGSILIEWDPLYSGSSLSYELEKAQPASRFAFRFCARNSAGSGPWSPIATCLTPPARPGQPCGLRATRVDTDAIHLLWFRPLPNGSPVTSFTIELTRLVKDSGISDPHVQLFDVPSPLRPIAGAPSRAATATHVPSNSVAESDIEYAAEKVLEDQSQPIDFLLSNLVTDSSYRIRVRASNALGHGSFSSALNVATLPPLPEAPQFTGFSHLTANSVRIQWARPNPPRTSIVSSCQASAIASVGSNADGTAITTAVNTMAMTVSPAAIRTKQLCYTLQMSQESDPEWIVVYEGTECSYKATRLQENSSYSFRVCASNVSGPGPYSSARTVTTPRLPPPAVRGLKATEITVDTCQLEWGPVTLSGSVDPIIYVLHLMPVQQSHPVVDPIPSQVYRGCQTTCRVVDLLPSTEYVSRVGAVRLCQPKPGTVIPNPIGATSNTESRITDQWKRELVTESDLQVSELPGPFSQSLVFTTRSQKDSKPSHGVDVSASRLHYSLPTKTGQNPSRTAWWYLWPGIILRFLRFQSDSINNRSLPNPVSSSDSFLFSRTSLNPGMSSVQNAQGNAGSSPWRRRIGPVGSASSLQQSPKSLGQLSNSVINVVLSQQQQHHQHHHHHSGPRRGHSWIRLSERKWACLLLCLFAIATLLVAFSLQHILTAQPNSSTVTVEEIRSSTDRLRIPHSN</sequence>
<feature type="domain" description="Fibronectin type-III" evidence="3">
    <location>
        <begin position="1078"/>
        <end position="1178"/>
    </location>
</feature>
<feature type="compositionally biased region" description="Polar residues" evidence="1">
    <location>
        <begin position="1294"/>
        <end position="1306"/>
    </location>
</feature>
<dbReference type="EMBL" id="LUCM01009235">
    <property type="protein sequence ID" value="KAA0187290.1"/>
    <property type="molecule type" value="Genomic_DNA"/>
</dbReference>